<gene>
    <name evidence="2" type="ORF">B0H15DRAFT_953237</name>
</gene>
<name>A0AAD6TYM5_9AGAR</name>
<evidence type="ECO:0000313" key="2">
    <source>
        <dbReference type="EMBL" id="KAJ7080889.1"/>
    </source>
</evidence>
<sequence length="149" mass="16945">MSKSRGRQTQFRTRVVDPDAQPSTISDRLPVNVPIDYFDPAFFNALPARLRAKYRKNAVALPAMRHWSNGKVPDRFKTMDGTHFMEVYGNEILVQYNIPTEEEIEQMQANGEDPDGRDDDEEEDGDDDDDDDEDDEDGSPGSAMDEDEV</sequence>
<protein>
    <submittedName>
        <fullName evidence="2">Uncharacterized protein</fullName>
    </submittedName>
</protein>
<proteinExistence type="predicted"/>
<reference evidence="2" key="1">
    <citation type="submission" date="2023-03" db="EMBL/GenBank/DDBJ databases">
        <title>Massive genome expansion in bonnet fungi (Mycena s.s.) driven by repeated elements and novel gene families across ecological guilds.</title>
        <authorList>
            <consortium name="Lawrence Berkeley National Laboratory"/>
            <person name="Harder C.B."/>
            <person name="Miyauchi S."/>
            <person name="Viragh M."/>
            <person name="Kuo A."/>
            <person name="Thoen E."/>
            <person name="Andreopoulos B."/>
            <person name="Lu D."/>
            <person name="Skrede I."/>
            <person name="Drula E."/>
            <person name="Henrissat B."/>
            <person name="Morin E."/>
            <person name="Kohler A."/>
            <person name="Barry K."/>
            <person name="LaButti K."/>
            <person name="Morin E."/>
            <person name="Salamov A."/>
            <person name="Lipzen A."/>
            <person name="Mereny Z."/>
            <person name="Hegedus B."/>
            <person name="Baldrian P."/>
            <person name="Stursova M."/>
            <person name="Weitz H."/>
            <person name="Taylor A."/>
            <person name="Grigoriev I.V."/>
            <person name="Nagy L.G."/>
            <person name="Martin F."/>
            <person name="Kauserud H."/>
        </authorList>
    </citation>
    <scope>NUCLEOTIDE SEQUENCE</scope>
    <source>
        <strain evidence="2">CBHHK173m</strain>
    </source>
</reference>
<evidence type="ECO:0000256" key="1">
    <source>
        <dbReference type="SAM" id="MobiDB-lite"/>
    </source>
</evidence>
<evidence type="ECO:0000313" key="3">
    <source>
        <dbReference type="Proteomes" id="UP001222325"/>
    </source>
</evidence>
<dbReference type="EMBL" id="JARJCN010000052">
    <property type="protein sequence ID" value="KAJ7080889.1"/>
    <property type="molecule type" value="Genomic_DNA"/>
</dbReference>
<organism evidence="2 3">
    <name type="scientific">Mycena belliarum</name>
    <dbReference type="NCBI Taxonomy" id="1033014"/>
    <lineage>
        <taxon>Eukaryota</taxon>
        <taxon>Fungi</taxon>
        <taxon>Dikarya</taxon>
        <taxon>Basidiomycota</taxon>
        <taxon>Agaricomycotina</taxon>
        <taxon>Agaricomycetes</taxon>
        <taxon>Agaricomycetidae</taxon>
        <taxon>Agaricales</taxon>
        <taxon>Marasmiineae</taxon>
        <taxon>Mycenaceae</taxon>
        <taxon>Mycena</taxon>
    </lineage>
</organism>
<dbReference type="Proteomes" id="UP001222325">
    <property type="component" value="Unassembled WGS sequence"/>
</dbReference>
<dbReference type="AlphaFoldDB" id="A0AAD6TYM5"/>
<accession>A0AAD6TYM5</accession>
<comment type="caution">
    <text evidence="2">The sequence shown here is derived from an EMBL/GenBank/DDBJ whole genome shotgun (WGS) entry which is preliminary data.</text>
</comment>
<keyword evidence="3" id="KW-1185">Reference proteome</keyword>
<feature type="compositionally biased region" description="Acidic residues" evidence="1">
    <location>
        <begin position="112"/>
        <end position="149"/>
    </location>
</feature>
<feature type="region of interest" description="Disordered" evidence="1">
    <location>
        <begin position="97"/>
        <end position="149"/>
    </location>
</feature>